<dbReference type="WBParaSite" id="SPAL_0000494000.1">
    <property type="protein sequence ID" value="SPAL_0000494000.1"/>
    <property type="gene ID" value="SPAL_0000494000"/>
</dbReference>
<organism evidence="1 2">
    <name type="scientific">Strongyloides papillosus</name>
    <name type="common">Intestinal threadworm</name>
    <dbReference type="NCBI Taxonomy" id="174720"/>
    <lineage>
        <taxon>Eukaryota</taxon>
        <taxon>Metazoa</taxon>
        <taxon>Ecdysozoa</taxon>
        <taxon>Nematoda</taxon>
        <taxon>Chromadorea</taxon>
        <taxon>Rhabditida</taxon>
        <taxon>Tylenchina</taxon>
        <taxon>Panagrolaimomorpha</taxon>
        <taxon>Strongyloidoidea</taxon>
        <taxon>Strongyloididae</taxon>
        <taxon>Strongyloides</taxon>
    </lineage>
</organism>
<accession>A0A0N5BG32</accession>
<dbReference type="AlphaFoldDB" id="A0A0N5BG32"/>
<evidence type="ECO:0000313" key="1">
    <source>
        <dbReference type="Proteomes" id="UP000046392"/>
    </source>
</evidence>
<dbReference type="Proteomes" id="UP000046392">
    <property type="component" value="Unplaced"/>
</dbReference>
<name>A0A0N5BG32_STREA</name>
<protein>
    <submittedName>
        <fullName evidence="2">RNase H domain-containing protein</fullName>
    </submittedName>
</protein>
<sequence length="140" mass="16420">MSQSIITYWLGYNIKNSSKVYSTKKVTLLPYSSNIIHCELQTNNFSYENGYFTVNDTFRKDNLLLTCNQTGNIHDNMYAVLVIYEKQSQVYTDHKQLLALIKNKKLKEILEKVQLAIMEIDVKINYVRDPDNHKADYLSR</sequence>
<reference evidence="2" key="1">
    <citation type="submission" date="2017-02" db="UniProtKB">
        <authorList>
            <consortium name="WormBaseParasite"/>
        </authorList>
    </citation>
    <scope>IDENTIFICATION</scope>
</reference>
<evidence type="ECO:0000313" key="2">
    <source>
        <dbReference type="WBParaSite" id="SPAL_0000494000.1"/>
    </source>
</evidence>
<keyword evidence="1" id="KW-1185">Reference proteome</keyword>
<proteinExistence type="predicted"/>